<reference evidence="6" key="1">
    <citation type="submission" date="2021-02" db="EMBL/GenBank/DDBJ databases">
        <authorList>
            <person name="Nowell W R."/>
        </authorList>
    </citation>
    <scope>NUCLEOTIDE SEQUENCE</scope>
</reference>
<dbReference type="PROSITE" id="PS50088">
    <property type="entry name" value="ANK_REPEAT"/>
    <property type="match status" value="2"/>
</dbReference>
<organism evidence="6 7">
    <name type="scientific">Didymodactylos carnosus</name>
    <dbReference type="NCBI Taxonomy" id="1234261"/>
    <lineage>
        <taxon>Eukaryota</taxon>
        <taxon>Metazoa</taxon>
        <taxon>Spiralia</taxon>
        <taxon>Gnathifera</taxon>
        <taxon>Rotifera</taxon>
        <taxon>Eurotatoria</taxon>
        <taxon>Bdelloidea</taxon>
        <taxon>Philodinida</taxon>
        <taxon>Philodinidae</taxon>
        <taxon>Didymodactylos</taxon>
    </lineage>
</organism>
<evidence type="ECO:0000256" key="1">
    <source>
        <dbReference type="PROSITE-ProRule" id="PRU00023"/>
    </source>
</evidence>
<dbReference type="InterPro" id="IPR027414">
    <property type="entry name" value="GH95_N_dom"/>
</dbReference>
<dbReference type="InterPro" id="IPR054363">
    <property type="entry name" value="GH95_cat"/>
</dbReference>
<dbReference type="Proteomes" id="UP000682733">
    <property type="component" value="Unassembled WGS sequence"/>
</dbReference>
<dbReference type="Pfam" id="PF12796">
    <property type="entry name" value="Ank_2"/>
    <property type="match status" value="2"/>
</dbReference>
<dbReference type="InterPro" id="IPR036770">
    <property type="entry name" value="Ankyrin_rpt-contain_sf"/>
</dbReference>
<protein>
    <recommendedName>
        <fullName evidence="8">Alpha-L-fucosidase</fullName>
    </recommendedName>
</protein>
<dbReference type="Pfam" id="PF21307">
    <property type="entry name" value="Glyco_hydro_95_C"/>
    <property type="match status" value="1"/>
</dbReference>
<dbReference type="EMBL" id="CAJNOK010005004">
    <property type="protein sequence ID" value="CAF0957139.1"/>
    <property type="molecule type" value="Genomic_DNA"/>
</dbReference>
<dbReference type="GO" id="GO:0004560">
    <property type="term" value="F:alpha-L-fucosidase activity"/>
    <property type="evidence" value="ECO:0007669"/>
    <property type="project" value="TreeGrafter"/>
</dbReference>
<dbReference type="Pfam" id="PF22124">
    <property type="entry name" value="Glyco_hydro_95_cat"/>
    <property type="match status" value="1"/>
</dbReference>
<evidence type="ECO:0000313" key="5">
    <source>
        <dbReference type="EMBL" id="CAF0957139.1"/>
    </source>
</evidence>
<dbReference type="AlphaFoldDB" id="A0A8S2IHR9"/>
<name>A0A8S2IHR9_9BILA</name>
<feature type="domain" description="Alpha fucosidase A-like C-terminal" evidence="3">
    <location>
        <begin position="898"/>
        <end position="961"/>
    </location>
</feature>
<dbReference type="EMBL" id="CAJOBA010005008">
    <property type="protein sequence ID" value="CAF3730199.1"/>
    <property type="molecule type" value="Genomic_DNA"/>
</dbReference>
<dbReference type="SUPFAM" id="SSF48208">
    <property type="entry name" value="Six-hairpin glycosidases"/>
    <property type="match status" value="1"/>
</dbReference>
<dbReference type="SUPFAM" id="SSF48403">
    <property type="entry name" value="Ankyrin repeat"/>
    <property type="match status" value="1"/>
</dbReference>
<gene>
    <name evidence="5" type="ORF">OVA965_LOCUS12441</name>
    <name evidence="6" type="ORF">TMI583_LOCUS12444</name>
</gene>
<evidence type="ECO:0000313" key="7">
    <source>
        <dbReference type="Proteomes" id="UP000682733"/>
    </source>
</evidence>
<dbReference type="Pfam" id="PF14498">
    <property type="entry name" value="Glyco_hyd_65N_2"/>
    <property type="match status" value="1"/>
</dbReference>
<dbReference type="InterPro" id="IPR002110">
    <property type="entry name" value="Ankyrin_rpt"/>
</dbReference>
<evidence type="ECO:0000259" key="2">
    <source>
        <dbReference type="Pfam" id="PF14498"/>
    </source>
</evidence>
<dbReference type="SMART" id="SM00248">
    <property type="entry name" value="ANK"/>
    <property type="match status" value="4"/>
</dbReference>
<evidence type="ECO:0000259" key="3">
    <source>
        <dbReference type="Pfam" id="PF21307"/>
    </source>
</evidence>
<evidence type="ECO:0000313" key="6">
    <source>
        <dbReference type="EMBL" id="CAF3730199.1"/>
    </source>
</evidence>
<feature type="repeat" description="ANK" evidence="1">
    <location>
        <begin position="58"/>
        <end position="85"/>
    </location>
</feature>
<dbReference type="Gene3D" id="1.25.40.20">
    <property type="entry name" value="Ankyrin repeat-containing domain"/>
    <property type="match status" value="2"/>
</dbReference>
<evidence type="ECO:0008006" key="8">
    <source>
        <dbReference type="Google" id="ProtNLM"/>
    </source>
</evidence>
<dbReference type="PANTHER" id="PTHR31084">
    <property type="entry name" value="ALPHA-L-FUCOSIDASE 2"/>
    <property type="match status" value="1"/>
</dbReference>
<dbReference type="InterPro" id="IPR012341">
    <property type="entry name" value="6hp_glycosidase-like_sf"/>
</dbReference>
<dbReference type="Gene3D" id="1.50.10.10">
    <property type="match status" value="1"/>
</dbReference>
<dbReference type="InterPro" id="IPR008928">
    <property type="entry name" value="6-hairpin_glycosidase_sf"/>
</dbReference>
<dbReference type="Proteomes" id="UP000677228">
    <property type="component" value="Unassembled WGS sequence"/>
</dbReference>
<sequence>MDIHVVCENGDLKMLKSILKDDNVNAAKLVTYQKDVCIPSHLSDENWILLDKSISLFDYRTPIYYAISANKLDIVKYLVEHNADLYHLRPWGLNALSFATYCGHLNIVKYLLSIDLDQNQTDNQDCVETYFSSLNLEHEHSLVFRKFNSNVAVDNGQTRYPLHIAVENNSLEMIKALLTQEKCDRQLLGSHALYLAVNSRNHDSIRLLLKYGCRSNTVKILGQVTDPPSNDFTLWYLLPASKWLEALPIGNGRLGAMHFGEIVQEKLQLNEDTVWAGGPHDYANAGALSVLPQIRQLITDEKWTDAQTLIDHKFFGIPASQMPYQPVGDLLLNFFGLNTITGYRRQLDLETAISTVGYLAEGVQYTREVFSTVPDGVIVIRLTADQPGRLNFTVTFESPQKSNVVVLDNKTLALNGISGDFDKISGSVKFQALAHVLVEGEGGVYAENGELIVIEASAVTILVSIGSSYKNYHDVSGDQAAVALKYLEGAVVKSYQQLRDAHVADYQSLFKRVDLNVGQSESMKLPTDQRVAKFQEGNDPQLAALYFQFGRYLLISSSRPGTQTATLQGVWNDNMNPPWGSKYTININIEMNYWPTASTNLVECYEPLFDMLQDLSVTGVNTAQLHYGAKRGWVTHHNTDAWRGASLVDASVYGTWPTGGAWLCKSFWDHFEFTGDLIALKKHYPVMKSCAEFFLETLVVEPKHQWLVTSPSMSPEVPHHNNIGAVVCNGPTMDLLLVGDLFDACIQASELLNIDADFRKETQAARDRLAPMQIGHLGQLQEWLEDWDAVADIHNRHMSHLYGLFPGSRITQRETPDLYAAAMKSLLMRGDDGTGWSMAWKINLWARFEDGDHAYKLLQMLLTPYYTSINLFDLIYGPPFQIDANFGAVSGICEMLVQSHTGQVHLLPALPSVWPTGSVRGLRARGGFEVDVTWVQGKLTNASVFSYCGKHCRVRYGRKTTDFLTESGKRYGLDAELDLLDPLVSSIL</sequence>
<dbReference type="PROSITE" id="PS50297">
    <property type="entry name" value="ANK_REP_REGION"/>
    <property type="match status" value="1"/>
</dbReference>
<dbReference type="PANTHER" id="PTHR31084:SF0">
    <property type="entry name" value="ALPHA-L-FUCOSIDASE 2"/>
    <property type="match status" value="1"/>
</dbReference>
<feature type="repeat" description="ANK" evidence="1">
    <location>
        <begin position="91"/>
        <end position="123"/>
    </location>
</feature>
<proteinExistence type="predicted"/>
<feature type="domain" description="Glycosyl hydrolase family 95 N-terminal" evidence="2">
    <location>
        <begin position="234"/>
        <end position="472"/>
    </location>
</feature>
<comment type="caution">
    <text evidence="6">The sequence shown here is derived from an EMBL/GenBank/DDBJ whole genome shotgun (WGS) entry which is preliminary data.</text>
</comment>
<keyword evidence="1" id="KW-0040">ANK repeat</keyword>
<accession>A0A8S2IHR9</accession>
<dbReference type="GO" id="GO:0005975">
    <property type="term" value="P:carbohydrate metabolic process"/>
    <property type="evidence" value="ECO:0007669"/>
    <property type="project" value="InterPro"/>
</dbReference>
<evidence type="ECO:0000259" key="4">
    <source>
        <dbReference type="Pfam" id="PF22124"/>
    </source>
</evidence>
<feature type="domain" description="Glycosyl hydrolase family 95 catalytic" evidence="4">
    <location>
        <begin position="494"/>
        <end position="896"/>
    </location>
</feature>
<dbReference type="InterPro" id="IPR049053">
    <property type="entry name" value="AFCA-like_C"/>
</dbReference>